<evidence type="ECO:0000256" key="7">
    <source>
        <dbReference type="PIRSR" id="PIRSR038994-2"/>
    </source>
</evidence>
<dbReference type="NCBIfam" id="TIGR00221">
    <property type="entry name" value="nagA"/>
    <property type="match status" value="1"/>
</dbReference>
<dbReference type="PIRSF" id="PIRSF038994">
    <property type="entry name" value="NagA"/>
    <property type="match status" value="1"/>
</dbReference>
<comment type="similarity">
    <text evidence="1 5">Belongs to the metallo-dependent hydrolases superfamily. NagA family.</text>
</comment>
<dbReference type="GO" id="GO:0006046">
    <property type="term" value="P:N-acetylglucosamine catabolic process"/>
    <property type="evidence" value="ECO:0007669"/>
    <property type="project" value="TreeGrafter"/>
</dbReference>
<feature type="active site" description="Proton donor/acceptor" evidence="6">
    <location>
        <position position="270"/>
    </location>
</feature>
<dbReference type="Gene3D" id="3.20.20.140">
    <property type="entry name" value="Metal-dependent hydrolases"/>
    <property type="match status" value="1"/>
</dbReference>
<evidence type="ECO:0000256" key="4">
    <source>
        <dbReference type="ARBA" id="ARBA00023277"/>
    </source>
</evidence>
<dbReference type="PANTHER" id="PTHR11113:SF14">
    <property type="entry name" value="N-ACETYLGLUCOSAMINE-6-PHOSPHATE DEACETYLASE"/>
    <property type="match status" value="1"/>
</dbReference>
<dbReference type="SUPFAM" id="SSF51338">
    <property type="entry name" value="Composite domain of metallo-dependent hydrolases"/>
    <property type="match status" value="1"/>
</dbReference>
<evidence type="ECO:0000256" key="3">
    <source>
        <dbReference type="ARBA" id="ARBA00022801"/>
    </source>
</evidence>
<dbReference type="GO" id="GO:0008448">
    <property type="term" value="F:N-acetylglucosamine-6-phosphate deacetylase activity"/>
    <property type="evidence" value="ECO:0007669"/>
    <property type="project" value="UniProtKB-EC"/>
</dbReference>
<dbReference type="Pfam" id="PF01979">
    <property type="entry name" value="Amidohydro_1"/>
    <property type="match status" value="1"/>
</dbReference>
<sequence length="388" mass="40423">MIVRFHNGRIALPGGAVEAADLTVTDGVLAAVSDAGGAPADREVDLEGGWLLPGFVDTQVNGGGGVLFNDQVDVAAIAAIGAAHARFGTTAFLPTLISDTPMQIAAALAAVDAAIEQGVPGVVGIHIEGPFINEVKRGIHEAHRIRRLDTEILATLTAPHRGRVMLTLAPELCDEEDIRTLVRHGVIVSAGHSDATYDEAQRAIGAGLTGFTHLFNAMSPLHHRNPGAVGAAFDSDSYCGLIVDDVHLHPAVVRLAVHAKGKDRIMLVTDAMPSVGTDVSEFTLQGKRIAVKDGVCIFEDGTLAGTHLDMASALRKTVEVTGLPVTDVSAMASATPAAFLSLHDRIGSIAPGQRADWVWLDAGLAPRATWIGGGIVSESARDMIQAAQ</sequence>
<protein>
    <submittedName>
        <fullName evidence="10">N-acetylglucosamine-6-phosphate deacetylase</fullName>
        <ecNumber evidence="10">3.5.1.25</ecNumber>
    </submittedName>
</protein>
<feature type="binding site" evidence="7">
    <location>
        <begin position="303"/>
        <end position="305"/>
    </location>
    <ligand>
        <name>substrate</name>
    </ligand>
</feature>
<dbReference type="SUPFAM" id="SSF51556">
    <property type="entry name" value="Metallo-dependent hydrolases"/>
    <property type="match status" value="1"/>
</dbReference>
<comment type="caution">
    <text evidence="10">The sequence shown here is derived from an EMBL/GenBank/DDBJ whole genome shotgun (WGS) entry which is preliminary data.</text>
</comment>
<gene>
    <name evidence="10" type="ORF">GGR90_000076</name>
</gene>
<feature type="binding site" evidence="8">
    <location>
        <position position="192"/>
    </location>
    <ligand>
        <name>Zn(2+)</name>
        <dbReference type="ChEBI" id="CHEBI:29105"/>
    </ligand>
</feature>
<evidence type="ECO:0000256" key="2">
    <source>
        <dbReference type="ARBA" id="ARBA00022723"/>
    </source>
</evidence>
<dbReference type="InterPro" id="IPR011059">
    <property type="entry name" value="Metal-dep_hydrolase_composite"/>
</dbReference>
<dbReference type="InterPro" id="IPR032466">
    <property type="entry name" value="Metal_Hydrolase"/>
</dbReference>
<evidence type="ECO:0000256" key="5">
    <source>
        <dbReference type="PIRNR" id="PIRNR038994"/>
    </source>
</evidence>
<feature type="binding site" evidence="8">
    <location>
        <position position="213"/>
    </location>
    <ligand>
        <name>Zn(2+)</name>
        <dbReference type="ChEBI" id="CHEBI:29105"/>
    </ligand>
</feature>
<comment type="cofactor">
    <cofactor evidence="8">
        <name>a divalent metal cation</name>
        <dbReference type="ChEBI" id="CHEBI:60240"/>
    </cofactor>
    <text evidence="8">Binds 1 divalent metal cation per subunit.</text>
</comment>
<feature type="domain" description="Amidohydrolase-related" evidence="9">
    <location>
        <begin position="51"/>
        <end position="365"/>
    </location>
</feature>
<dbReference type="InterPro" id="IPR003764">
    <property type="entry name" value="GlcNAc_6-P_deAcase"/>
</dbReference>
<keyword evidence="3 5" id="KW-0378">Hydrolase</keyword>
<evidence type="ECO:0000313" key="11">
    <source>
        <dbReference type="Proteomes" id="UP000535078"/>
    </source>
</evidence>
<reference evidence="10 11" key="1">
    <citation type="submission" date="2020-03" db="EMBL/GenBank/DDBJ databases">
        <title>Genomic Encyclopedia of Type Strains, Phase IV (KMG-IV): sequencing the most valuable type-strain genomes for metagenomic binning, comparative biology and taxonomic classification.</title>
        <authorList>
            <person name="Goeker M."/>
        </authorList>
    </citation>
    <scope>NUCLEOTIDE SEQUENCE [LARGE SCALE GENOMIC DNA]</scope>
    <source>
        <strain evidence="10 11">DSM 25229</strain>
    </source>
</reference>
<evidence type="ECO:0000256" key="6">
    <source>
        <dbReference type="PIRSR" id="PIRSR038994-1"/>
    </source>
</evidence>
<dbReference type="InterPro" id="IPR006680">
    <property type="entry name" value="Amidohydro-rel"/>
</dbReference>
<feature type="binding site" evidence="7">
    <location>
        <position position="224"/>
    </location>
    <ligand>
        <name>substrate</name>
    </ligand>
</feature>
<feature type="binding site" evidence="8">
    <location>
        <position position="128"/>
    </location>
    <ligand>
        <name>Zn(2+)</name>
        <dbReference type="ChEBI" id="CHEBI:29105"/>
    </ligand>
</feature>
<evidence type="ECO:0000313" key="10">
    <source>
        <dbReference type="EMBL" id="NJB87924.1"/>
    </source>
</evidence>
<keyword evidence="11" id="KW-1185">Reference proteome</keyword>
<feature type="binding site" evidence="7">
    <location>
        <position position="247"/>
    </location>
    <ligand>
        <name>substrate</name>
    </ligand>
</feature>
<dbReference type="CDD" id="cd00854">
    <property type="entry name" value="NagA"/>
    <property type="match status" value="1"/>
</dbReference>
<dbReference type="Proteomes" id="UP000535078">
    <property type="component" value="Unassembled WGS sequence"/>
</dbReference>
<accession>A0A7X5XMQ7</accession>
<dbReference type="RefSeq" id="WP_167918388.1">
    <property type="nucleotide sequence ID" value="NZ_JAATIT010000001.1"/>
</dbReference>
<dbReference type="Gene3D" id="2.30.40.10">
    <property type="entry name" value="Urease, subunit C, domain 1"/>
    <property type="match status" value="1"/>
</dbReference>
<evidence type="ECO:0000256" key="8">
    <source>
        <dbReference type="PIRSR" id="PIRSR038994-3"/>
    </source>
</evidence>
<evidence type="ECO:0000256" key="1">
    <source>
        <dbReference type="ARBA" id="ARBA00010716"/>
    </source>
</evidence>
<evidence type="ECO:0000259" key="9">
    <source>
        <dbReference type="Pfam" id="PF01979"/>
    </source>
</evidence>
<feature type="binding site" evidence="7">
    <location>
        <position position="139"/>
    </location>
    <ligand>
        <name>substrate</name>
    </ligand>
</feature>
<dbReference type="GO" id="GO:0046872">
    <property type="term" value="F:metal ion binding"/>
    <property type="evidence" value="ECO:0007669"/>
    <property type="project" value="UniProtKB-KW"/>
</dbReference>
<dbReference type="EC" id="3.5.1.25" evidence="10"/>
<dbReference type="EMBL" id="JAATIT010000001">
    <property type="protein sequence ID" value="NJB87924.1"/>
    <property type="molecule type" value="Genomic_DNA"/>
</dbReference>
<keyword evidence="4 5" id="KW-0119">Carbohydrate metabolism</keyword>
<keyword evidence="2 8" id="KW-0479">Metal-binding</keyword>
<organism evidence="10 11">
    <name type="scientific">Sphingopyxis italica</name>
    <dbReference type="NCBI Taxonomy" id="1129133"/>
    <lineage>
        <taxon>Bacteria</taxon>
        <taxon>Pseudomonadati</taxon>
        <taxon>Pseudomonadota</taxon>
        <taxon>Alphaproteobacteria</taxon>
        <taxon>Sphingomonadales</taxon>
        <taxon>Sphingomonadaceae</taxon>
        <taxon>Sphingopyxis</taxon>
    </lineage>
</organism>
<dbReference type="FunFam" id="3.20.20.140:FF:000004">
    <property type="entry name" value="N-acetylglucosamine-6-phosphate deacetylase"/>
    <property type="match status" value="1"/>
</dbReference>
<dbReference type="PANTHER" id="PTHR11113">
    <property type="entry name" value="N-ACETYLGLUCOSAMINE-6-PHOSPHATE DEACETYLASE"/>
    <property type="match status" value="1"/>
</dbReference>
<feature type="binding site" evidence="7">
    <location>
        <begin position="216"/>
        <end position="217"/>
    </location>
    <ligand>
        <name>substrate</name>
    </ligand>
</feature>
<name>A0A7X5XMQ7_9SPHN</name>
<dbReference type="AlphaFoldDB" id="A0A7X5XMQ7"/>
<proteinExistence type="inferred from homology"/>